<protein>
    <submittedName>
        <fullName evidence="3">Glycosyltransferase</fullName>
    </submittedName>
</protein>
<dbReference type="Pfam" id="PF00534">
    <property type="entry name" value="Glycos_transf_1"/>
    <property type="match status" value="1"/>
</dbReference>
<accession>A0A7T0G1C7</accession>
<dbReference type="KEGG" id="nli:G3M70_16875"/>
<evidence type="ECO:0000313" key="4">
    <source>
        <dbReference type="Proteomes" id="UP000594688"/>
    </source>
</evidence>
<dbReference type="Pfam" id="PF13439">
    <property type="entry name" value="Glyco_transf_4"/>
    <property type="match status" value="1"/>
</dbReference>
<dbReference type="PANTHER" id="PTHR45947">
    <property type="entry name" value="SULFOQUINOVOSYL TRANSFERASE SQD2"/>
    <property type="match status" value="1"/>
</dbReference>
<reference evidence="3 4" key="1">
    <citation type="submission" date="2020-02" db="EMBL/GenBank/DDBJ databases">
        <title>Genomic and physiological characterization of two novel Nitrospinaceae genera.</title>
        <authorList>
            <person name="Mueller A.J."/>
            <person name="Jung M.-Y."/>
            <person name="Strachan C.R."/>
            <person name="Herbold C.W."/>
            <person name="Kirkegaard R.H."/>
            <person name="Daims H."/>
        </authorList>
    </citation>
    <scope>NUCLEOTIDE SEQUENCE [LARGE SCALE GENOMIC DNA]</scope>
    <source>
        <strain evidence="3">EB</strain>
    </source>
</reference>
<dbReference type="SUPFAM" id="SSF53756">
    <property type="entry name" value="UDP-Glycosyltransferase/glycogen phosphorylase"/>
    <property type="match status" value="1"/>
</dbReference>
<dbReference type="InterPro" id="IPR050194">
    <property type="entry name" value="Glycosyltransferase_grp1"/>
</dbReference>
<dbReference type="InterPro" id="IPR001296">
    <property type="entry name" value="Glyco_trans_1"/>
</dbReference>
<gene>
    <name evidence="3" type="ORF">G3M70_16875</name>
</gene>
<evidence type="ECO:0000259" key="2">
    <source>
        <dbReference type="Pfam" id="PF13439"/>
    </source>
</evidence>
<evidence type="ECO:0000313" key="3">
    <source>
        <dbReference type="EMBL" id="QPJ63455.1"/>
    </source>
</evidence>
<feature type="domain" description="Glycosyltransferase subfamily 4-like N-terminal" evidence="2">
    <location>
        <begin position="26"/>
        <end position="180"/>
    </location>
</feature>
<dbReference type="Proteomes" id="UP000594688">
    <property type="component" value="Chromosome"/>
</dbReference>
<dbReference type="AlphaFoldDB" id="A0A7T0G1C7"/>
<evidence type="ECO:0000259" key="1">
    <source>
        <dbReference type="Pfam" id="PF00534"/>
    </source>
</evidence>
<dbReference type="InterPro" id="IPR028098">
    <property type="entry name" value="Glyco_trans_4-like_N"/>
</dbReference>
<dbReference type="GO" id="GO:0016757">
    <property type="term" value="F:glycosyltransferase activity"/>
    <property type="evidence" value="ECO:0007669"/>
    <property type="project" value="InterPro"/>
</dbReference>
<dbReference type="PANTHER" id="PTHR45947:SF3">
    <property type="entry name" value="SULFOQUINOVOSYL TRANSFERASE SQD2"/>
    <property type="match status" value="1"/>
</dbReference>
<keyword evidence="3" id="KW-0808">Transferase</keyword>
<dbReference type="Gene3D" id="3.40.50.2000">
    <property type="entry name" value="Glycogen Phosphorylase B"/>
    <property type="match status" value="2"/>
</dbReference>
<organism evidence="3 4">
    <name type="scientific">Candidatus Nitronauta litoralis</name>
    <dbReference type="NCBI Taxonomy" id="2705533"/>
    <lineage>
        <taxon>Bacteria</taxon>
        <taxon>Pseudomonadati</taxon>
        <taxon>Nitrospinota/Tectimicrobiota group</taxon>
        <taxon>Nitrospinota</taxon>
        <taxon>Nitrospinia</taxon>
        <taxon>Nitrospinales</taxon>
        <taxon>Nitrospinaceae</taxon>
        <taxon>Candidatus Nitronauta</taxon>
    </lineage>
</organism>
<feature type="domain" description="Glycosyl transferase family 1" evidence="1">
    <location>
        <begin position="198"/>
        <end position="354"/>
    </location>
</feature>
<proteinExistence type="predicted"/>
<name>A0A7T0G1C7_9BACT</name>
<dbReference type="EMBL" id="CP048685">
    <property type="protein sequence ID" value="QPJ63455.1"/>
    <property type="molecule type" value="Genomic_DNA"/>
</dbReference>
<sequence>MPLTNILVVNYKHKPGGYSLRLQMKIQAYLEQGWTVHYIAVKPYPYKHKRLIPHILPLPFKRHDTPWFWASFFLLCPLFTLYIGKKVQPKLISVFSPPYAWICGLLKKFYKIPIVVFLRTIPNESLYSYKQASWANKIEHQLNEKGIELADAAIANSNTVLKSTREKYARLTKKAGVLPNHLPDISIDRKKAREFLNTIFGIQEKHFVIATTGRFHKGKNIEILFSTLSRIESERIKLLLLGDGEEVEELKSLAKEMQQDSRVIFSGWRNDVTSLLPGTDLFILPSLKEGMSNSLLEAMACEVPCFVSDIPENQEVISRHDQRFPPHDAERLAHMIKRSMEEKYYYEQICRRTKEDADRFRFDWKARVVKAVQPLIKK</sequence>